<sequence length="129" mass="14663">MKTIEVTIDDSSYGKFRDLLESLKYVRFVNDGNERFSIAANPDIITDNDEVIVECKTHSSTENVHSRSHGNVTPNTSRHVDEITLASQDSLAEDWDSEEDDRYDEIYRQQYSDNSTTSGSFSNSNTVRS</sequence>
<reference evidence="2 3" key="1">
    <citation type="submission" date="2018-11" db="EMBL/GenBank/DDBJ databases">
        <title>Rufibacter latericius sp. nov., isolated from water in Baiyang Lake.</title>
        <authorList>
            <person name="Yang Y."/>
        </authorList>
    </citation>
    <scope>NUCLEOTIDE SEQUENCE [LARGE SCALE GENOMIC DNA]</scope>
    <source>
        <strain evidence="2 3">MCC P1</strain>
    </source>
</reference>
<evidence type="ECO:0000256" key="1">
    <source>
        <dbReference type="SAM" id="MobiDB-lite"/>
    </source>
</evidence>
<protein>
    <submittedName>
        <fullName evidence="2">Uncharacterized protein</fullName>
    </submittedName>
</protein>
<dbReference type="OrthoDB" id="965222at2"/>
<dbReference type="Proteomes" id="UP000271010">
    <property type="component" value="Unassembled WGS sequence"/>
</dbReference>
<dbReference type="EMBL" id="RJJE01000006">
    <property type="protein sequence ID" value="RNI30930.1"/>
    <property type="molecule type" value="Genomic_DNA"/>
</dbReference>
<dbReference type="AlphaFoldDB" id="A0A3M9MZK0"/>
<gene>
    <name evidence="2" type="ORF">EFA69_06465</name>
</gene>
<feature type="compositionally biased region" description="Polar residues" evidence="1">
    <location>
        <begin position="60"/>
        <end position="77"/>
    </location>
</feature>
<name>A0A3M9MZK0_9BACT</name>
<feature type="compositionally biased region" description="Acidic residues" evidence="1">
    <location>
        <begin position="91"/>
        <end position="103"/>
    </location>
</feature>
<dbReference type="RefSeq" id="WP_123132289.1">
    <property type="nucleotide sequence ID" value="NZ_RJJE01000006.1"/>
</dbReference>
<proteinExistence type="predicted"/>
<keyword evidence="3" id="KW-1185">Reference proteome</keyword>
<evidence type="ECO:0000313" key="3">
    <source>
        <dbReference type="Proteomes" id="UP000271010"/>
    </source>
</evidence>
<organism evidence="2 3">
    <name type="scientific">Rufibacter immobilis</name>
    <dbReference type="NCBI Taxonomy" id="1348778"/>
    <lineage>
        <taxon>Bacteria</taxon>
        <taxon>Pseudomonadati</taxon>
        <taxon>Bacteroidota</taxon>
        <taxon>Cytophagia</taxon>
        <taxon>Cytophagales</taxon>
        <taxon>Hymenobacteraceae</taxon>
        <taxon>Rufibacter</taxon>
    </lineage>
</organism>
<comment type="caution">
    <text evidence="2">The sequence shown here is derived from an EMBL/GenBank/DDBJ whole genome shotgun (WGS) entry which is preliminary data.</text>
</comment>
<feature type="compositionally biased region" description="Low complexity" evidence="1">
    <location>
        <begin position="112"/>
        <end position="129"/>
    </location>
</feature>
<evidence type="ECO:0000313" key="2">
    <source>
        <dbReference type="EMBL" id="RNI30930.1"/>
    </source>
</evidence>
<feature type="region of interest" description="Disordered" evidence="1">
    <location>
        <begin position="58"/>
        <end position="129"/>
    </location>
</feature>
<accession>A0A3M9MZK0</accession>